<proteinExistence type="predicted"/>
<feature type="non-terminal residue" evidence="1">
    <location>
        <position position="1"/>
    </location>
</feature>
<reference evidence="1 2" key="1">
    <citation type="submission" date="2019-01" db="EMBL/GenBank/DDBJ databases">
        <title>Draft genome sequences of three monokaryotic isolates of the white-rot basidiomycete fungus Dichomitus squalens.</title>
        <authorList>
            <consortium name="DOE Joint Genome Institute"/>
            <person name="Lopez S.C."/>
            <person name="Andreopoulos B."/>
            <person name="Pangilinan J."/>
            <person name="Lipzen A."/>
            <person name="Riley R."/>
            <person name="Ahrendt S."/>
            <person name="Ng V."/>
            <person name="Barry K."/>
            <person name="Daum C."/>
            <person name="Grigoriev I.V."/>
            <person name="Hilden K.S."/>
            <person name="Makela M.R."/>
            <person name="de Vries R.P."/>
        </authorList>
    </citation>
    <scope>NUCLEOTIDE SEQUENCE [LARGE SCALE GENOMIC DNA]</scope>
    <source>
        <strain evidence="1 2">CBS 464.89</strain>
    </source>
</reference>
<dbReference type="Proteomes" id="UP000292082">
    <property type="component" value="Unassembled WGS sequence"/>
</dbReference>
<gene>
    <name evidence="1" type="ORF">BD310DRAFT_807970</name>
</gene>
<name>A0A4Q9Q846_9APHY</name>
<organism evidence="1 2">
    <name type="scientific">Dichomitus squalens</name>
    <dbReference type="NCBI Taxonomy" id="114155"/>
    <lineage>
        <taxon>Eukaryota</taxon>
        <taxon>Fungi</taxon>
        <taxon>Dikarya</taxon>
        <taxon>Basidiomycota</taxon>
        <taxon>Agaricomycotina</taxon>
        <taxon>Agaricomycetes</taxon>
        <taxon>Polyporales</taxon>
        <taxon>Polyporaceae</taxon>
        <taxon>Dichomitus</taxon>
    </lineage>
</organism>
<sequence length="54" mass="5444">QPSNVQCATQTSSSDCSYPNCACSSEPPKNQANCGSNSCSCGSSCACKPGECKC</sequence>
<evidence type="ECO:0000313" key="1">
    <source>
        <dbReference type="EMBL" id="TBU63702.1"/>
    </source>
</evidence>
<dbReference type="EMBL" id="ML145088">
    <property type="protein sequence ID" value="TBU63702.1"/>
    <property type="molecule type" value="Genomic_DNA"/>
</dbReference>
<protein>
    <submittedName>
        <fullName evidence="1">Uncharacterized protein</fullName>
    </submittedName>
</protein>
<evidence type="ECO:0000313" key="2">
    <source>
        <dbReference type="Proteomes" id="UP000292082"/>
    </source>
</evidence>
<keyword evidence="2" id="KW-1185">Reference proteome</keyword>
<dbReference type="AlphaFoldDB" id="A0A4Q9Q846"/>
<accession>A0A4Q9Q846</accession>